<evidence type="ECO:0008006" key="4">
    <source>
        <dbReference type="Google" id="ProtNLM"/>
    </source>
</evidence>
<evidence type="ECO:0000313" key="2">
    <source>
        <dbReference type="EMBL" id="KAK8161733.1"/>
    </source>
</evidence>
<gene>
    <name evidence="2" type="ORF">IWX90DRAFT_278914</name>
</gene>
<name>A0ABR1XNF2_9PEZI</name>
<reference evidence="2 3" key="1">
    <citation type="journal article" date="2022" name="G3 (Bethesda)">
        <title>Enemy or ally: a genomic approach to elucidate the lifestyle of Phyllosticta citrichinaensis.</title>
        <authorList>
            <person name="Buijs V.A."/>
            <person name="Groenewald J.Z."/>
            <person name="Haridas S."/>
            <person name="LaButti K.M."/>
            <person name="Lipzen A."/>
            <person name="Martin F.M."/>
            <person name="Barry K."/>
            <person name="Grigoriev I.V."/>
            <person name="Crous P.W."/>
            <person name="Seidl M.F."/>
        </authorList>
    </citation>
    <scope>NUCLEOTIDE SEQUENCE [LARGE SCALE GENOMIC DNA]</scope>
    <source>
        <strain evidence="2 3">CBS 129764</strain>
    </source>
</reference>
<dbReference type="Proteomes" id="UP001456524">
    <property type="component" value="Unassembled WGS sequence"/>
</dbReference>
<dbReference type="EMBL" id="JBBWUH010000007">
    <property type="protein sequence ID" value="KAK8161733.1"/>
    <property type="molecule type" value="Genomic_DNA"/>
</dbReference>
<sequence length="287" mass="31572">MEQPGSPPARRLHAHASPSFPSPKEPVNERNARARAPHRRWSGCLLRQHDVACGRPWQSCQIRQWPSRTDSCITACGAATPNLPPFVVPLVALRKMGEQCHAIKGAQASNGGARDGHAAGEAPLDCQREWCCYRFIPWAGLVSVVVWLDGPAASFFVGQECQSSLSARARARWRYPLYQVSLSGAFCTWVAHGRPLALCLSWFVSSRVVGRRFVRRRDRALSFVPPLLVPAFSLCLAVGLSSATCCSLLSWEEERVDGEVAASRCARCAERLVRSGFVETDCAARIM</sequence>
<accession>A0ABR1XNF2</accession>
<organism evidence="2 3">
    <name type="scientific">Phyllosticta citrichinensis</name>
    <dbReference type="NCBI Taxonomy" id="1130410"/>
    <lineage>
        <taxon>Eukaryota</taxon>
        <taxon>Fungi</taxon>
        <taxon>Dikarya</taxon>
        <taxon>Ascomycota</taxon>
        <taxon>Pezizomycotina</taxon>
        <taxon>Dothideomycetes</taxon>
        <taxon>Dothideomycetes incertae sedis</taxon>
        <taxon>Botryosphaeriales</taxon>
        <taxon>Phyllostictaceae</taxon>
        <taxon>Phyllosticta</taxon>
    </lineage>
</organism>
<feature type="region of interest" description="Disordered" evidence="1">
    <location>
        <begin position="1"/>
        <end position="35"/>
    </location>
</feature>
<evidence type="ECO:0000256" key="1">
    <source>
        <dbReference type="SAM" id="MobiDB-lite"/>
    </source>
</evidence>
<comment type="caution">
    <text evidence="2">The sequence shown here is derived from an EMBL/GenBank/DDBJ whole genome shotgun (WGS) entry which is preliminary data.</text>
</comment>
<protein>
    <recommendedName>
        <fullName evidence="4">Transmembrane protein</fullName>
    </recommendedName>
</protein>
<evidence type="ECO:0000313" key="3">
    <source>
        <dbReference type="Proteomes" id="UP001456524"/>
    </source>
</evidence>
<keyword evidence="3" id="KW-1185">Reference proteome</keyword>
<proteinExistence type="predicted"/>